<dbReference type="EMBL" id="CP104214">
    <property type="protein sequence ID" value="UWX70341.1"/>
    <property type="molecule type" value="Genomic_DNA"/>
</dbReference>
<feature type="region of interest" description="Disordered" evidence="1">
    <location>
        <begin position="42"/>
        <end position="67"/>
    </location>
</feature>
<protein>
    <submittedName>
        <fullName evidence="2">Phage virion morphogenesis protein</fullName>
    </submittedName>
</protein>
<dbReference type="InterPro" id="IPR006522">
    <property type="entry name" value="Phage_virion_morphogenesis"/>
</dbReference>
<name>A0AB38TSA1_BURGA</name>
<dbReference type="Proteomes" id="UP001059745">
    <property type="component" value="Chromosome 1"/>
</dbReference>
<dbReference type="Pfam" id="PF05069">
    <property type="entry name" value="Phage_tail_S"/>
    <property type="match status" value="1"/>
</dbReference>
<accession>A0AB38TSA1</accession>
<dbReference type="NCBIfam" id="TIGR01635">
    <property type="entry name" value="tail_comp_S"/>
    <property type="match status" value="1"/>
</dbReference>
<dbReference type="AlphaFoldDB" id="A0AB38TSA1"/>
<evidence type="ECO:0000313" key="3">
    <source>
        <dbReference type="Proteomes" id="UP001059745"/>
    </source>
</evidence>
<evidence type="ECO:0000256" key="1">
    <source>
        <dbReference type="SAM" id="MobiDB-lite"/>
    </source>
</evidence>
<feature type="compositionally biased region" description="Basic residues" evidence="1">
    <location>
        <begin position="58"/>
        <end position="67"/>
    </location>
</feature>
<reference evidence="2" key="1">
    <citation type="submission" date="2022-09" db="EMBL/GenBank/DDBJ databases">
        <title>Genomic of Burkholderia gladioli.</title>
        <authorList>
            <person name="Wu H."/>
        </authorList>
    </citation>
    <scope>NUCLEOTIDE SEQUENCE</scope>
    <source>
        <strain evidence="2">ZN-S4</strain>
    </source>
</reference>
<evidence type="ECO:0000313" key="2">
    <source>
        <dbReference type="EMBL" id="UWX70341.1"/>
    </source>
</evidence>
<sequence length="153" mass="17312">MSDETTVIDAWINALIGKLEPAPRRKLLRDLGQDLRRTQQARIAAQHNPDGSAYEPRKGKKPRARDKAGRVRRLAMFRKLRTARYLKVTVDAAGVSIGFDDRLSRIALIHQEGRRAPVVPGGPVVQYPARVLLGWPPEDRAEVLNHLLRYLTH</sequence>
<organism evidence="2 3">
    <name type="scientific">Burkholderia gladioli</name>
    <name type="common">Pseudomonas marginata</name>
    <name type="synonym">Phytomonas marginata</name>
    <dbReference type="NCBI Taxonomy" id="28095"/>
    <lineage>
        <taxon>Bacteria</taxon>
        <taxon>Pseudomonadati</taxon>
        <taxon>Pseudomonadota</taxon>
        <taxon>Betaproteobacteria</taxon>
        <taxon>Burkholderiales</taxon>
        <taxon>Burkholderiaceae</taxon>
        <taxon>Burkholderia</taxon>
    </lineage>
</organism>
<dbReference type="RefSeq" id="WP_012734239.1">
    <property type="nucleotide sequence ID" value="NZ_CADEVT010000010.1"/>
</dbReference>
<proteinExistence type="predicted"/>
<gene>
    <name evidence="2" type="ORF">NYZ96_00745</name>
</gene>